<name>A0A3N4UY38_9BURK</name>
<sequence>MTPERVRELTGWPEDVPEALLTAHLSAAKRAIDVLTVARAGADYEEAICWEAARTACPVLNTFALAGAAKVGRLEGGVEWRFLAPHEVEALARRFAELRDGCLARLAGAAGAGGFFAAAV</sequence>
<dbReference type="EMBL" id="RKQL01000001">
    <property type="protein sequence ID" value="RPE72531.1"/>
    <property type="molecule type" value="Genomic_DNA"/>
</dbReference>
<accession>A0A3N4UY38</accession>
<reference evidence="1 2" key="1">
    <citation type="submission" date="2018-11" db="EMBL/GenBank/DDBJ databases">
        <title>Genomic Encyclopedia of Type Strains, Phase IV (KMG-IV): sequencing the most valuable type-strain genomes for metagenomic binning, comparative biology and taxonomic classification.</title>
        <authorList>
            <person name="Goeker M."/>
        </authorList>
    </citation>
    <scope>NUCLEOTIDE SEQUENCE [LARGE SCALE GENOMIC DNA]</scope>
    <source>
        <strain evidence="1 2">DSM 101684</strain>
    </source>
</reference>
<evidence type="ECO:0000313" key="2">
    <source>
        <dbReference type="Proteomes" id="UP000272193"/>
    </source>
</evidence>
<keyword evidence="2" id="KW-1185">Reference proteome</keyword>
<organism evidence="1 2">
    <name type="scientific">Tibeticola sediminis</name>
    <dbReference type="NCBI Taxonomy" id="1917811"/>
    <lineage>
        <taxon>Bacteria</taxon>
        <taxon>Pseudomonadati</taxon>
        <taxon>Pseudomonadota</taxon>
        <taxon>Betaproteobacteria</taxon>
        <taxon>Burkholderiales</taxon>
        <taxon>Comamonadaceae</taxon>
        <taxon>Tibeticola</taxon>
    </lineage>
</organism>
<proteinExistence type="predicted"/>
<gene>
    <name evidence="1" type="ORF">EDC62_0222</name>
</gene>
<protein>
    <submittedName>
        <fullName evidence="1">Uncharacterized protein</fullName>
    </submittedName>
</protein>
<comment type="caution">
    <text evidence="1">The sequence shown here is derived from an EMBL/GenBank/DDBJ whole genome shotgun (WGS) entry which is preliminary data.</text>
</comment>
<dbReference type="RefSeq" id="WP_124219517.1">
    <property type="nucleotide sequence ID" value="NZ_RKQL01000001.1"/>
</dbReference>
<dbReference type="OrthoDB" id="7853003at2"/>
<dbReference type="AlphaFoldDB" id="A0A3N4UY38"/>
<dbReference type="Proteomes" id="UP000272193">
    <property type="component" value="Unassembled WGS sequence"/>
</dbReference>
<evidence type="ECO:0000313" key="1">
    <source>
        <dbReference type="EMBL" id="RPE72531.1"/>
    </source>
</evidence>